<dbReference type="PANTHER" id="PTHR40061">
    <property type="entry name" value="SPORULATION PROTEIN YLMC-RELATED"/>
    <property type="match status" value="1"/>
</dbReference>
<dbReference type="InterPro" id="IPR014238">
    <property type="entry name" value="Spore_YlmC/YmxH"/>
</dbReference>
<name>A0A6A7K8Z1_9FIRM</name>
<reference evidence="2 3" key="1">
    <citation type="submission" date="2019-10" db="EMBL/GenBank/DDBJ databases">
        <title>Alkalibaculum tamaniensis sp.nov., a new alkaliphilic acetogen, isolated on methoxylated aromatics from a mud volcano.</title>
        <authorList>
            <person name="Khomyakova M.A."/>
            <person name="Merkel A.Y."/>
            <person name="Bonch-Osmolovskaya E.A."/>
            <person name="Slobodkin A.I."/>
        </authorList>
    </citation>
    <scope>NUCLEOTIDE SEQUENCE [LARGE SCALE GENOMIC DNA]</scope>
    <source>
        <strain evidence="2 3">M08DMB</strain>
    </source>
</reference>
<evidence type="ECO:0000313" key="2">
    <source>
        <dbReference type="EMBL" id="MPW25825.1"/>
    </source>
</evidence>
<gene>
    <name evidence="2" type="ORF">GC105_08485</name>
</gene>
<dbReference type="Proteomes" id="UP000440004">
    <property type="component" value="Unassembled WGS sequence"/>
</dbReference>
<dbReference type="EMBL" id="WHNX01000011">
    <property type="protein sequence ID" value="MPW25825.1"/>
    <property type="molecule type" value="Genomic_DNA"/>
</dbReference>
<dbReference type="InterPro" id="IPR027275">
    <property type="entry name" value="PRC-brl_dom"/>
</dbReference>
<dbReference type="Pfam" id="PF05239">
    <property type="entry name" value="PRC"/>
    <property type="match status" value="1"/>
</dbReference>
<dbReference type="InterPro" id="IPR011033">
    <property type="entry name" value="PRC_barrel-like_sf"/>
</dbReference>
<feature type="domain" description="PRC-barrel" evidence="1">
    <location>
        <begin position="2"/>
        <end position="76"/>
    </location>
</feature>
<dbReference type="NCBIfam" id="TIGR02888">
    <property type="entry name" value="spore_YlmC_YmxH"/>
    <property type="match status" value="1"/>
</dbReference>
<keyword evidence="3" id="KW-1185">Reference proteome</keyword>
<evidence type="ECO:0000259" key="1">
    <source>
        <dbReference type="Pfam" id="PF05239"/>
    </source>
</evidence>
<dbReference type="AlphaFoldDB" id="A0A6A7K8Z1"/>
<proteinExistence type="predicted"/>
<accession>A0A6A7K8Z1</accession>
<organism evidence="2 3">
    <name type="scientific">Alkalibaculum sporogenes</name>
    <dbReference type="NCBI Taxonomy" id="2655001"/>
    <lineage>
        <taxon>Bacteria</taxon>
        <taxon>Bacillati</taxon>
        <taxon>Bacillota</taxon>
        <taxon>Clostridia</taxon>
        <taxon>Eubacteriales</taxon>
        <taxon>Eubacteriaceae</taxon>
        <taxon>Alkalibaculum</taxon>
    </lineage>
</organism>
<evidence type="ECO:0000313" key="3">
    <source>
        <dbReference type="Proteomes" id="UP000440004"/>
    </source>
</evidence>
<comment type="caution">
    <text evidence="2">The sequence shown here is derived from an EMBL/GenBank/DDBJ whole genome shotgun (WGS) entry which is preliminary data.</text>
</comment>
<protein>
    <submittedName>
        <fullName evidence="2">YlmC/YmxH family sporulation protein</fullName>
    </submittedName>
</protein>
<dbReference type="PANTHER" id="PTHR40061:SF1">
    <property type="entry name" value="SPORULATION PROTEIN YLMC-RELATED"/>
    <property type="match status" value="1"/>
</dbReference>
<sequence length="78" mass="8878">MKYGELKEREIINVNTGEKLGIFGNCDLDIDISNGQITSLLISENSSFFSFFSKQEEYVVIPWEKIVKIGKDTIMISL</sequence>
<dbReference type="Gene3D" id="2.30.30.240">
    <property type="entry name" value="PRC-barrel domain"/>
    <property type="match status" value="1"/>
</dbReference>
<dbReference type="RefSeq" id="WP_152803669.1">
    <property type="nucleotide sequence ID" value="NZ_WHNX01000011.1"/>
</dbReference>
<dbReference type="SUPFAM" id="SSF50346">
    <property type="entry name" value="PRC-barrel domain"/>
    <property type="match status" value="1"/>
</dbReference>